<evidence type="ECO:0000313" key="2">
    <source>
        <dbReference type="EMBL" id="KOF86692.1"/>
    </source>
</evidence>
<organism evidence="2">
    <name type="scientific">Octopus bimaculoides</name>
    <name type="common">California two-spotted octopus</name>
    <dbReference type="NCBI Taxonomy" id="37653"/>
    <lineage>
        <taxon>Eukaryota</taxon>
        <taxon>Metazoa</taxon>
        <taxon>Spiralia</taxon>
        <taxon>Lophotrochozoa</taxon>
        <taxon>Mollusca</taxon>
        <taxon>Cephalopoda</taxon>
        <taxon>Coleoidea</taxon>
        <taxon>Octopodiformes</taxon>
        <taxon>Octopoda</taxon>
        <taxon>Incirrata</taxon>
        <taxon>Octopodidae</taxon>
        <taxon>Octopus</taxon>
    </lineage>
</organism>
<proteinExistence type="predicted"/>
<accession>A0A0L8HC07</accession>
<dbReference type="AlphaFoldDB" id="A0A0L8HC07"/>
<keyword evidence="1" id="KW-0732">Signal</keyword>
<reference evidence="2" key="1">
    <citation type="submission" date="2015-07" db="EMBL/GenBank/DDBJ databases">
        <title>MeaNS - Measles Nucleotide Surveillance Program.</title>
        <authorList>
            <person name="Tran T."/>
            <person name="Druce J."/>
        </authorList>
    </citation>
    <scope>NUCLEOTIDE SEQUENCE</scope>
    <source>
        <strain evidence="2">UCB-OBI-ISO-001</strain>
        <tissue evidence="2">Gonad</tissue>
    </source>
</reference>
<sequence>MHVCVCCITVCASVLTRCFVNNPYICVCVCVCVRINAVICGMVIYFCYSFDIYICRSSVLFSSVPSFRKSAEQFRKIPNILL</sequence>
<protein>
    <recommendedName>
        <fullName evidence="3">Secreted protein</fullName>
    </recommendedName>
</protein>
<feature type="chain" id="PRO_5005583683" description="Secreted protein" evidence="1">
    <location>
        <begin position="19"/>
        <end position="82"/>
    </location>
</feature>
<evidence type="ECO:0000256" key="1">
    <source>
        <dbReference type="SAM" id="SignalP"/>
    </source>
</evidence>
<feature type="signal peptide" evidence="1">
    <location>
        <begin position="1"/>
        <end position="18"/>
    </location>
</feature>
<gene>
    <name evidence="2" type="ORF">OCBIM_22018067mg</name>
</gene>
<name>A0A0L8HC07_OCTBM</name>
<evidence type="ECO:0008006" key="3">
    <source>
        <dbReference type="Google" id="ProtNLM"/>
    </source>
</evidence>
<dbReference type="EMBL" id="KQ418562">
    <property type="protein sequence ID" value="KOF86692.1"/>
    <property type="molecule type" value="Genomic_DNA"/>
</dbReference>